<keyword evidence="3" id="KW-1185">Reference proteome</keyword>
<dbReference type="RefSeq" id="WP_343787938.1">
    <property type="nucleotide sequence ID" value="NZ_BAAAEU010000005.1"/>
</dbReference>
<proteinExistence type="predicted"/>
<evidence type="ECO:0000313" key="3">
    <source>
        <dbReference type="Proteomes" id="UP001501523"/>
    </source>
</evidence>
<dbReference type="Pfam" id="PF00069">
    <property type="entry name" value="Pkinase"/>
    <property type="match status" value="1"/>
</dbReference>
<dbReference type="CDD" id="cd14014">
    <property type="entry name" value="STKc_PknB_like"/>
    <property type="match status" value="1"/>
</dbReference>
<protein>
    <submittedName>
        <fullName evidence="2">Serine/threonine-protein kinase</fullName>
    </submittedName>
</protein>
<dbReference type="InterPro" id="IPR000719">
    <property type="entry name" value="Prot_kinase_dom"/>
</dbReference>
<dbReference type="SMART" id="SM00220">
    <property type="entry name" value="S_TKc"/>
    <property type="match status" value="1"/>
</dbReference>
<dbReference type="InterPro" id="IPR011009">
    <property type="entry name" value="Kinase-like_dom_sf"/>
</dbReference>
<organism evidence="2 3">
    <name type="scientific">Dokdonella soli</name>
    <dbReference type="NCBI Taxonomy" id="529810"/>
    <lineage>
        <taxon>Bacteria</taxon>
        <taxon>Pseudomonadati</taxon>
        <taxon>Pseudomonadota</taxon>
        <taxon>Gammaproteobacteria</taxon>
        <taxon>Lysobacterales</taxon>
        <taxon>Rhodanobacteraceae</taxon>
        <taxon>Dokdonella</taxon>
    </lineage>
</organism>
<dbReference type="PROSITE" id="PS50011">
    <property type="entry name" value="PROTEIN_KINASE_DOM"/>
    <property type="match status" value="1"/>
</dbReference>
<name>A0ABP3TKE2_9GAMM</name>
<dbReference type="Proteomes" id="UP001501523">
    <property type="component" value="Unassembled WGS sequence"/>
</dbReference>
<dbReference type="PANTHER" id="PTHR24345">
    <property type="entry name" value="SERINE/THREONINE-PROTEIN KINASE PLK"/>
    <property type="match status" value="1"/>
</dbReference>
<accession>A0ABP3TKE2</accession>
<sequence length="352" mass="37879">MTKLGGRYTVLGKALSGGMGAVYPCTDDILDRKVAVKVMQESAEARRLVDEISALLKLRSKHVVQVYDILQLDANTIGVVQEFIEGTDLFDDSTKATSPEALYKQLWQIASGIANIHEAGVIHRDIKLNNMKLDGEGIIKIFDFGLARDEGPAASTMGFVGTKWFAAPELYGTKVQFSTAVDTYAFGVCATYLITRNLPEELGRQPPVAMPVGYLNAEGGGIAPDIISLIEACLAANPVDRPSMQQVRDTLAKHLLFDRHQALVVYKGNASYLNASNRVVSAKLPGMGSITITYDGMNFVVADVQGDVFINYGKTVKGQALPGSCVVALGGPDKGASRRYVTFDLASPEVVL</sequence>
<dbReference type="EMBL" id="BAAAEU010000005">
    <property type="protein sequence ID" value="GAA0709870.1"/>
    <property type="molecule type" value="Genomic_DNA"/>
</dbReference>
<keyword evidence="2" id="KW-0808">Transferase</keyword>
<dbReference type="SUPFAM" id="SSF56112">
    <property type="entry name" value="Protein kinase-like (PK-like)"/>
    <property type="match status" value="1"/>
</dbReference>
<evidence type="ECO:0000313" key="2">
    <source>
        <dbReference type="EMBL" id="GAA0709870.1"/>
    </source>
</evidence>
<keyword evidence="2" id="KW-0418">Kinase</keyword>
<dbReference type="Gene3D" id="1.10.510.10">
    <property type="entry name" value="Transferase(Phosphotransferase) domain 1"/>
    <property type="match status" value="1"/>
</dbReference>
<gene>
    <name evidence="2" type="ORF">GCM10009105_10670</name>
</gene>
<reference evidence="3" key="1">
    <citation type="journal article" date="2019" name="Int. J. Syst. Evol. Microbiol.">
        <title>The Global Catalogue of Microorganisms (GCM) 10K type strain sequencing project: providing services to taxonomists for standard genome sequencing and annotation.</title>
        <authorList>
            <consortium name="The Broad Institute Genomics Platform"/>
            <consortium name="The Broad Institute Genome Sequencing Center for Infectious Disease"/>
            <person name="Wu L."/>
            <person name="Ma J."/>
        </authorList>
    </citation>
    <scope>NUCLEOTIDE SEQUENCE [LARGE SCALE GENOMIC DNA]</scope>
    <source>
        <strain evidence="3">JCM 15421</strain>
    </source>
</reference>
<evidence type="ECO:0000259" key="1">
    <source>
        <dbReference type="PROSITE" id="PS50011"/>
    </source>
</evidence>
<comment type="caution">
    <text evidence="2">The sequence shown here is derived from an EMBL/GenBank/DDBJ whole genome shotgun (WGS) entry which is preliminary data.</text>
</comment>
<dbReference type="GO" id="GO:0016301">
    <property type="term" value="F:kinase activity"/>
    <property type="evidence" value="ECO:0007669"/>
    <property type="project" value="UniProtKB-KW"/>
</dbReference>
<feature type="domain" description="Protein kinase" evidence="1">
    <location>
        <begin position="8"/>
        <end position="257"/>
    </location>
</feature>